<dbReference type="InterPro" id="IPR036412">
    <property type="entry name" value="HAD-like_sf"/>
</dbReference>
<dbReference type="PANTHER" id="PTHR43434:SF25">
    <property type="entry name" value="PHOSPHOGLYCOLATE PHOSPHATASE"/>
    <property type="match status" value="1"/>
</dbReference>
<evidence type="ECO:0000313" key="1">
    <source>
        <dbReference type="EMBL" id="SEM65591.1"/>
    </source>
</evidence>
<dbReference type="InterPro" id="IPR050155">
    <property type="entry name" value="HAD-like_hydrolase_sf"/>
</dbReference>
<dbReference type="EMBL" id="FOCC01000006">
    <property type="protein sequence ID" value="SEM65591.1"/>
    <property type="molecule type" value="Genomic_DNA"/>
</dbReference>
<dbReference type="Proteomes" id="UP000182089">
    <property type="component" value="Unassembled WGS sequence"/>
</dbReference>
<dbReference type="Gene3D" id="1.10.150.240">
    <property type="entry name" value="Putative phosphatase, domain 2"/>
    <property type="match status" value="1"/>
</dbReference>
<dbReference type="PANTHER" id="PTHR43434">
    <property type="entry name" value="PHOSPHOGLYCOLATE PHOSPHATASE"/>
    <property type="match status" value="1"/>
</dbReference>
<dbReference type="Pfam" id="PF13419">
    <property type="entry name" value="HAD_2"/>
    <property type="match status" value="1"/>
</dbReference>
<dbReference type="InterPro" id="IPR041492">
    <property type="entry name" value="HAD_2"/>
</dbReference>
<organism evidence="1 2">
    <name type="scientific">Ligilactobacillus ruminis</name>
    <dbReference type="NCBI Taxonomy" id="1623"/>
    <lineage>
        <taxon>Bacteria</taxon>
        <taxon>Bacillati</taxon>
        <taxon>Bacillota</taxon>
        <taxon>Bacilli</taxon>
        <taxon>Lactobacillales</taxon>
        <taxon>Lactobacillaceae</taxon>
        <taxon>Ligilactobacillus</taxon>
    </lineage>
</organism>
<dbReference type="SUPFAM" id="SSF56784">
    <property type="entry name" value="HAD-like"/>
    <property type="match status" value="1"/>
</dbReference>
<accession>A0ABY1ABH2</accession>
<sequence length="211" mass="24527">MYQDYFWDFDGTLYDTYAGMVKAFCQAFSKQKVTLDPKEIYYLMRVESVRYCFSKYLKLYPQVKEKQVKQDYRQIESELREDAKPFEGASAVLKKIAFLKGRNFLLTHRNRSALQLLEKEDLTPYFTAFVTADDAFKRKPAPDSLNFLIEKYHVDRSKAVMVGDRTLDIEAGHNAKISGILFDPDCLIAADVCQPERVVRRLSEIIDEADD</sequence>
<dbReference type="Gene3D" id="3.40.50.1000">
    <property type="entry name" value="HAD superfamily/HAD-like"/>
    <property type="match status" value="1"/>
</dbReference>
<protein>
    <submittedName>
        <fullName evidence="1">Haloacid dehalogenase superfamily, subfamily IA, variant 1 with third motif having Dx(3-4)D or Dx(3-4)E</fullName>
    </submittedName>
</protein>
<reference evidence="1 2" key="1">
    <citation type="submission" date="2016-10" db="EMBL/GenBank/DDBJ databases">
        <authorList>
            <person name="Varghese N."/>
            <person name="Submissions S."/>
        </authorList>
    </citation>
    <scope>NUCLEOTIDE SEQUENCE [LARGE SCALE GENOMIC DNA]</scope>
    <source>
        <strain evidence="1 2">WC1T17</strain>
    </source>
</reference>
<dbReference type="SFLD" id="SFLDS00003">
    <property type="entry name" value="Haloacid_Dehalogenase"/>
    <property type="match status" value="1"/>
</dbReference>
<dbReference type="InterPro" id="IPR023214">
    <property type="entry name" value="HAD_sf"/>
</dbReference>
<name>A0ABY1ABH2_9LACO</name>
<dbReference type="InterPro" id="IPR006439">
    <property type="entry name" value="HAD-SF_hydro_IA"/>
</dbReference>
<dbReference type="InterPro" id="IPR023198">
    <property type="entry name" value="PGP-like_dom2"/>
</dbReference>
<evidence type="ECO:0000313" key="2">
    <source>
        <dbReference type="Proteomes" id="UP000182089"/>
    </source>
</evidence>
<proteinExistence type="predicted"/>
<dbReference type="SFLD" id="SFLDG01129">
    <property type="entry name" value="C1.5:_HAD__Beta-PGM__Phosphata"/>
    <property type="match status" value="1"/>
</dbReference>
<dbReference type="NCBIfam" id="TIGR01549">
    <property type="entry name" value="HAD-SF-IA-v1"/>
    <property type="match status" value="1"/>
</dbReference>
<comment type="caution">
    <text evidence="1">The sequence shown here is derived from an EMBL/GenBank/DDBJ whole genome shotgun (WGS) entry which is preliminary data.</text>
</comment>
<gene>
    <name evidence="1" type="ORF">SAMN05216431_10644</name>
</gene>